<dbReference type="AlphaFoldDB" id="A0AA87NVG0"/>
<evidence type="ECO:0000313" key="3">
    <source>
        <dbReference type="Proteomes" id="UP000014634"/>
    </source>
</evidence>
<name>A0AA87NVG0_TREMD</name>
<reference evidence="2 3" key="1">
    <citation type="submission" date="2013-04" db="EMBL/GenBank/DDBJ databases">
        <title>The Genome Sequence of Treponema medium ATCC 700293.</title>
        <authorList>
            <consortium name="The Broad Institute Genomics Platform"/>
            <person name="Earl A."/>
            <person name="Ward D."/>
            <person name="Feldgarden M."/>
            <person name="Gevers D."/>
            <person name="Leonetti C."/>
            <person name="Blanton J.M."/>
            <person name="Dewhirst F.E."/>
            <person name="Izard J."/>
            <person name="Walker B."/>
            <person name="Young S."/>
            <person name="Zeng Q."/>
            <person name="Gargeya S."/>
            <person name="Fitzgerald M."/>
            <person name="Haas B."/>
            <person name="Abouelleil A."/>
            <person name="Allen A.W."/>
            <person name="Alvarado L."/>
            <person name="Arachchi H.M."/>
            <person name="Berlin A.M."/>
            <person name="Chapman S.B."/>
            <person name="Gainer-Dewar J."/>
            <person name="Goldberg J."/>
            <person name="Griggs A."/>
            <person name="Gujja S."/>
            <person name="Hansen M."/>
            <person name="Howarth C."/>
            <person name="Imamovic A."/>
            <person name="Ireland A."/>
            <person name="Larimer J."/>
            <person name="McCowan C."/>
            <person name="Murphy C."/>
            <person name="Pearson M."/>
            <person name="Poon T.W."/>
            <person name="Priest M."/>
            <person name="Roberts A."/>
            <person name="Saif S."/>
            <person name="Shea T."/>
            <person name="Sisk P."/>
            <person name="Sykes S."/>
            <person name="Wortman J."/>
            <person name="Nusbaum C."/>
            <person name="Birren B."/>
        </authorList>
    </citation>
    <scope>NUCLEOTIDE SEQUENCE [LARGE SCALE GENOMIC DNA]</scope>
    <source>
        <strain evidence="2 3">ATCC 700293</strain>
    </source>
</reference>
<accession>A0AA87NVG0</accession>
<gene>
    <name evidence="2" type="ORF">HMPREF9195_00255</name>
</gene>
<keyword evidence="1" id="KW-0732">Signal</keyword>
<sequence>MKQKTITFALCIVCLTAVLLSCPMYRMAGPEDYEKIFTKIDYGPLEWKDSYILSASNYLPQVQVWDSASGKLIKVYELFVKDDKKKFYADLWITGIAEFHGSIWICSATIGNHIARLDPASGKMSFIDLDCHPETVIAFNDTEGGKGALWIATYSARGIGCAIRRLDQSGTIVKKCNITTEDIEITGVNRMHYREGKYQLLADSHKDLYPAKENKGVYWLVNLSADNGEYVQEIPYHAVFPTGFFSDNKIAPVPEEFITSLELTNQYADAKNVYCKVNVVGGETCHRLLYKVHSLNPLKLEYTHIIYSKPDARSIFNVVENDTNIFITGRILCDVPGEASFTGLEIGAYPIEGGGQLKRIRLARGNQLYQTTRDGKTWFCRDVYEQDEATLTWHFKTPPQIYMLEHATGKAYKYSHDGSRIELEPEN</sequence>
<proteinExistence type="predicted"/>
<dbReference type="EMBL" id="ATFE01000003">
    <property type="protein sequence ID" value="EPF29554.1"/>
    <property type="molecule type" value="Genomic_DNA"/>
</dbReference>
<evidence type="ECO:0008006" key="4">
    <source>
        <dbReference type="Google" id="ProtNLM"/>
    </source>
</evidence>
<dbReference type="PROSITE" id="PS51257">
    <property type="entry name" value="PROKAR_LIPOPROTEIN"/>
    <property type="match status" value="1"/>
</dbReference>
<comment type="caution">
    <text evidence="2">The sequence shown here is derived from an EMBL/GenBank/DDBJ whole genome shotgun (WGS) entry which is preliminary data.</text>
</comment>
<feature type="signal peptide" evidence="1">
    <location>
        <begin position="1"/>
        <end position="28"/>
    </location>
</feature>
<protein>
    <recommendedName>
        <fullName evidence="4">SMP-30/Gluconolactonase/LRE-like region domain-containing protein</fullName>
    </recommendedName>
</protein>
<evidence type="ECO:0000313" key="2">
    <source>
        <dbReference type="EMBL" id="EPF29554.1"/>
    </source>
</evidence>
<feature type="chain" id="PRO_5041718181" description="SMP-30/Gluconolactonase/LRE-like region domain-containing protein" evidence="1">
    <location>
        <begin position="29"/>
        <end position="427"/>
    </location>
</feature>
<organism evidence="2 3">
    <name type="scientific">Treponema medium ATCC 700293</name>
    <dbReference type="NCBI Taxonomy" id="1125700"/>
    <lineage>
        <taxon>Bacteria</taxon>
        <taxon>Pseudomonadati</taxon>
        <taxon>Spirochaetota</taxon>
        <taxon>Spirochaetia</taxon>
        <taxon>Spirochaetales</taxon>
        <taxon>Treponemataceae</taxon>
        <taxon>Treponema</taxon>
    </lineage>
</organism>
<evidence type="ECO:0000256" key="1">
    <source>
        <dbReference type="SAM" id="SignalP"/>
    </source>
</evidence>
<dbReference type="RefSeq" id="WP_016522253.1">
    <property type="nucleotide sequence ID" value="NZ_KE332517.1"/>
</dbReference>
<dbReference type="Proteomes" id="UP000014634">
    <property type="component" value="Unassembled WGS sequence"/>
</dbReference>
<dbReference type="SUPFAM" id="SSF101898">
    <property type="entry name" value="NHL repeat"/>
    <property type="match status" value="1"/>
</dbReference>